<keyword evidence="3" id="KW-0807">Transducer</keyword>
<evidence type="ECO:0000313" key="6">
    <source>
        <dbReference type="Proteomes" id="UP000319837"/>
    </source>
</evidence>
<dbReference type="GO" id="GO:0004888">
    <property type="term" value="F:transmembrane signaling receptor activity"/>
    <property type="evidence" value="ECO:0007669"/>
    <property type="project" value="TreeGrafter"/>
</dbReference>
<dbReference type="GO" id="GO:0007165">
    <property type="term" value="P:signal transduction"/>
    <property type="evidence" value="ECO:0007669"/>
    <property type="project" value="UniProtKB-KW"/>
</dbReference>
<dbReference type="Gene3D" id="1.10.287.950">
    <property type="entry name" value="Methyl-accepting chemotaxis protein"/>
    <property type="match status" value="1"/>
</dbReference>
<reference evidence="6" key="1">
    <citation type="submission" date="2018-10" db="EMBL/GenBank/DDBJ databases">
        <title>FDA dAtabase for Regulatory Grade micrObial Sequences (FDA-ARGOS): Supporting development and validation of Infectious Disease Dx tests.</title>
        <authorList>
            <person name="Minogue T."/>
            <person name="Wolcott M."/>
            <person name="Wasieloski L."/>
            <person name="Aguilar W."/>
            <person name="Moore D."/>
            <person name="Tallon L."/>
            <person name="Sadzewicz L."/>
            <person name="Sengamalay N."/>
            <person name="Ott S."/>
            <person name="Godinez A."/>
            <person name="Nagaraj S."/>
            <person name="Vavikolanu K."/>
            <person name="Vyas G."/>
            <person name="Nadendla S."/>
            <person name="George J."/>
            <person name="Sichtig H."/>
        </authorList>
    </citation>
    <scope>NUCLEOTIDE SEQUENCE [LARGE SCALE GENOMIC DNA]</scope>
    <source>
        <strain evidence="6">FDAARGOS_343</strain>
    </source>
</reference>
<dbReference type="Pfam" id="PF00015">
    <property type="entry name" value="MCPsignal"/>
    <property type="match status" value="1"/>
</dbReference>
<name>A0A553STB5_NIACI</name>
<evidence type="ECO:0000256" key="2">
    <source>
        <dbReference type="ARBA" id="ARBA00029447"/>
    </source>
</evidence>
<protein>
    <recommendedName>
        <fullName evidence="4">Methyl-accepting transducer domain-containing protein</fullName>
    </recommendedName>
</protein>
<dbReference type="InterPro" id="IPR004089">
    <property type="entry name" value="MCPsignal_dom"/>
</dbReference>
<dbReference type="GO" id="GO:0006935">
    <property type="term" value="P:chemotaxis"/>
    <property type="evidence" value="ECO:0007669"/>
    <property type="project" value="UniProtKB-KW"/>
</dbReference>
<evidence type="ECO:0000256" key="1">
    <source>
        <dbReference type="ARBA" id="ARBA00022500"/>
    </source>
</evidence>
<dbReference type="SMART" id="SM00283">
    <property type="entry name" value="MA"/>
    <property type="match status" value="1"/>
</dbReference>
<organism evidence="5 6">
    <name type="scientific">Niallia circulans</name>
    <name type="common">Bacillus circulans</name>
    <dbReference type="NCBI Taxonomy" id="1397"/>
    <lineage>
        <taxon>Bacteria</taxon>
        <taxon>Bacillati</taxon>
        <taxon>Bacillota</taxon>
        <taxon>Bacilli</taxon>
        <taxon>Bacillales</taxon>
        <taxon>Bacillaceae</taxon>
        <taxon>Niallia</taxon>
    </lineage>
</organism>
<feature type="domain" description="Methyl-accepting transducer" evidence="4">
    <location>
        <begin position="130"/>
        <end position="276"/>
    </location>
</feature>
<dbReference type="AlphaFoldDB" id="A0A553STB5"/>
<dbReference type="InterPro" id="IPR051310">
    <property type="entry name" value="MCP_chemotaxis"/>
</dbReference>
<dbReference type="PANTHER" id="PTHR43531:SF11">
    <property type="entry name" value="METHYL-ACCEPTING CHEMOTAXIS PROTEIN 3"/>
    <property type="match status" value="1"/>
</dbReference>
<dbReference type="GO" id="GO:0005886">
    <property type="term" value="C:plasma membrane"/>
    <property type="evidence" value="ECO:0007669"/>
    <property type="project" value="TreeGrafter"/>
</dbReference>
<sequence length="276" mass="29992">MHNSLQTLVDLGPIIKETTGKTTAIMITDLQNIIYFSPSTSLPLSIKVGDPAFVPGNELLIRSLKEAKKVEEYVPKERLGIPFFSTVTPIKDKDTKEVVGLFSISKTLEIEEKLDHELSSLNAIIGTLHEKIQIVAAQSEELSATSNEITSQAIKANDNTQQIGNLVKIIEGISTQTNLLGLNAAIEAARSGEAGKGFGVVATEIRKLSENTKQAVGTIGGSLSEIKNSIESLKISIEEVSASSEEQSTVMVDFLEEMQKLEKQSKEVFAYMKELV</sequence>
<gene>
    <name evidence="5" type="ORF">CEQ21_04555</name>
</gene>
<comment type="caution">
    <text evidence="5">The sequence shown here is derived from an EMBL/GenBank/DDBJ whole genome shotgun (WGS) entry which is preliminary data.</text>
</comment>
<proteinExistence type="inferred from homology"/>
<accession>A0A553STB5</accession>
<evidence type="ECO:0000313" key="5">
    <source>
        <dbReference type="EMBL" id="TRZ40216.1"/>
    </source>
</evidence>
<evidence type="ECO:0000259" key="4">
    <source>
        <dbReference type="PROSITE" id="PS50111"/>
    </source>
</evidence>
<keyword evidence="1" id="KW-0145">Chemotaxis</keyword>
<dbReference type="Proteomes" id="UP000319837">
    <property type="component" value="Unassembled WGS sequence"/>
</dbReference>
<dbReference type="EMBL" id="RIBP01000001">
    <property type="protein sequence ID" value="TRZ40216.1"/>
    <property type="molecule type" value="Genomic_DNA"/>
</dbReference>
<dbReference type="PANTHER" id="PTHR43531">
    <property type="entry name" value="PROTEIN ICFG"/>
    <property type="match status" value="1"/>
</dbReference>
<comment type="similarity">
    <text evidence="2">Belongs to the methyl-accepting chemotaxis (MCP) protein family.</text>
</comment>
<dbReference type="SUPFAM" id="SSF58104">
    <property type="entry name" value="Methyl-accepting chemotaxis protein (MCP) signaling domain"/>
    <property type="match status" value="1"/>
</dbReference>
<dbReference type="PROSITE" id="PS50111">
    <property type="entry name" value="CHEMOTAXIS_TRANSDUC_2"/>
    <property type="match status" value="1"/>
</dbReference>
<evidence type="ECO:0000256" key="3">
    <source>
        <dbReference type="PROSITE-ProRule" id="PRU00284"/>
    </source>
</evidence>